<dbReference type="PANTHER" id="PTHR37299:SF1">
    <property type="entry name" value="STAGE 0 SPORULATION PROTEIN A HOMOLOG"/>
    <property type="match status" value="1"/>
</dbReference>
<dbReference type="InterPro" id="IPR046947">
    <property type="entry name" value="LytR-like"/>
</dbReference>
<protein>
    <recommendedName>
        <fullName evidence="1">HTH LytTR-type domain-containing protein</fullName>
    </recommendedName>
</protein>
<dbReference type="InterPro" id="IPR007492">
    <property type="entry name" value="LytTR_DNA-bd_dom"/>
</dbReference>
<organism evidence="2 3">
    <name type="scientific">Lachnospira eligens</name>
    <dbReference type="NCBI Taxonomy" id="39485"/>
    <lineage>
        <taxon>Bacteria</taxon>
        <taxon>Bacillati</taxon>
        <taxon>Bacillota</taxon>
        <taxon>Clostridia</taxon>
        <taxon>Lachnospirales</taxon>
        <taxon>Lachnospiraceae</taxon>
        <taxon>Lachnospira</taxon>
    </lineage>
</organism>
<dbReference type="EMBL" id="WKRD01000010">
    <property type="protein sequence ID" value="MSC58286.1"/>
    <property type="molecule type" value="Genomic_DNA"/>
</dbReference>
<evidence type="ECO:0000313" key="2">
    <source>
        <dbReference type="EMBL" id="MSC58286.1"/>
    </source>
</evidence>
<accession>A0A7C9HAU1</accession>
<dbReference type="GO" id="GO:0000156">
    <property type="term" value="F:phosphorelay response regulator activity"/>
    <property type="evidence" value="ECO:0007669"/>
    <property type="project" value="InterPro"/>
</dbReference>
<dbReference type="Proteomes" id="UP000481964">
    <property type="component" value="Unassembled WGS sequence"/>
</dbReference>
<evidence type="ECO:0000313" key="3">
    <source>
        <dbReference type="Proteomes" id="UP000481964"/>
    </source>
</evidence>
<gene>
    <name evidence="2" type="ORF">GKE48_12665</name>
</gene>
<name>A0A7C9HAU1_9FIRM</name>
<dbReference type="Gene3D" id="2.40.50.1020">
    <property type="entry name" value="LytTr DNA-binding domain"/>
    <property type="match status" value="1"/>
</dbReference>
<dbReference type="Pfam" id="PF04397">
    <property type="entry name" value="LytTR"/>
    <property type="match status" value="1"/>
</dbReference>
<sequence>MGIDQDAPIKERTKDMIIAICDDCIDHAEDIKEKVLGYNAEIIIELYDDVEKLFSKVIEDKKKYDVIFMNIESLEKVIDSMHDNKEQPKEELVLSFNNTVFRIKMNEIVYVKSEAHKTVIYMLDGIQSFYVSFKSICSQMPDYFYCINKGILVNMNYVKRIENSEVVMTYLENEVRHPLARDKRKDFRERFFEYME</sequence>
<dbReference type="PROSITE" id="PS50930">
    <property type="entry name" value="HTH_LYTTR"/>
    <property type="match status" value="1"/>
</dbReference>
<feature type="domain" description="HTH LytTR-type" evidence="1">
    <location>
        <begin position="92"/>
        <end position="193"/>
    </location>
</feature>
<dbReference type="PANTHER" id="PTHR37299">
    <property type="entry name" value="TRANSCRIPTIONAL REGULATOR-RELATED"/>
    <property type="match status" value="1"/>
</dbReference>
<comment type="caution">
    <text evidence="2">The sequence shown here is derived from an EMBL/GenBank/DDBJ whole genome shotgun (WGS) entry which is preliminary data.</text>
</comment>
<reference evidence="2 3" key="1">
    <citation type="journal article" date="2019" name="Nat. Med.">
        <title>A library of human gut bacterial isolates paired with longitudinal multiomics data enables mechanistic microbiome research.</title>
        <authorList>
            <person name="Poyet M."/>
            <person name="Groussin M."/>
            <person name="Gibbons S.M."/>
            <person name="Avila-Pacheco J."/>
            <person name="Jiang X."/>
            <person name="Kearney S.M."/>
            <person name="Perrotta A.R."/>
            <person name="Berdy B."/>
            <person name="Zhao S."/>
            <person name="Lieberman T.D."/>
            <person name="Swanson P.K."/>
            <person name="Smith M."/>
            <person name="Roesemann S."/>
            <person name="Alexander J.E."/>
            <person name="Rich S.A."/>
            <person name="Livny J."/>
            <person name="Vlamakis H."/>
            <person name="Clish C."/>
            <person name="Bullock K."/>
            <person name="Deik A."/>
            <person name="Scott J."/>
            <person name="Pierce K.A."/>
            <person name="Xavier R.J."/>
            <person name="Alm E.J."/>
        </authorList>
    </citation>
    <scope>NUCLEOTIDE SEQUENCE [LARGE SCALE GENOMIC DNA]</scope>
    <source>
        <strain evidence="2 3">BIOML-A1</strain>
    </source>
</reference>
<dbReference type="GO" id="GO:0003677">
    <property type="term" value="F:DNA binding"/>
    <property type="evidence" value="ECO:0007669"/>
    <property type="project" value="InterPro"/>
</dbReference>
<dbReference type="SMART" id="SM00850">
    <property type="entry name" value="LytTR"/>
    <property type="match status" value="1"/>
</dbReference>
<dbReference type="AlphaFoldDB" id="A0A7C9HAU1"/>
<proteinExistence type="predicted"/>
<evidence type="ECO:0000259" key="1">
    <source>
        <dbReference type="PROSITE" id="PS50930"/>
    </source>
</evidence>